<dbReference type="EMBL" id="JAKLMC020000011">
    <property type="protein sequence ID" value="KAK5953420.1"/>
    <property type="molecule type" value="Genomic_DNA"/>
</dbReference>
<keyword evidence="5" id="KW-0175">Coiled coil</keyword>
<dbReference type="PANTHER" id="PTHR12197">
    <property type="entry name" value="HISTONE-LYSINE N-METHYLTRANSFERASE SMYD"/>
    <property type="match status" value="1"/>
</dbReference>
<reference evidence="8 9" key="1">
    <citation type="submission" date="2022-12" db="EMBL/GenBank/DDBJ databases">
        <title>Genomic features and morphological characterization of a novel Knufia sp. strain isolated from spacecraft assembly facility.</title>
        <authorList>
            <person name="Teixeira M."/>
            <person name="Chander A.M."/>
            <person name="Stajich J.E."/>
            <person name="Venkateswaran K."/>
        </authorList>
    </citation>
    <scope>NUCLEOTIDE SEQUENCE [LARGE SCALE GENOMIC DNA]</scope>
    <source>
        <strain evidence="8 9">FJI-L2-BK-P2</strain>
    </source>
</reference>
<dbReference type="Proteomes" id="UP001316803">
    <property type="component" value="Unassembled WGS sequence"/>
</dbReference>
<keyword evidence="1" id="KW-0479">Metal-binding</keyword>
<feature type="domain" description="SET" evidence="6">
    <location>
        <begin position="29"/>
        <end position="291"/>
    </location>
</feature>
<dbReference type="InterPro" id="IPR050869">
    <property type="entry name" value="H3K4_H4K5_MeTrfase"/>
</dbReference>
<evidence type="ECO:0000313" key="8">
    <source>
        <dbReference type="EMBL" id="KAK5953420.1"/>
    </source>
</evidence>
<dbReference type="Gene3D" id="1.10.220.160">
    <property type="match status" value="1"/>
</dbReference>
<dbReference type="Gene3D" id="6.10.140.2220">
    <property type="match status" value="1"/>
</dbReference>
<keyword evidence="2 4" id="KW-0863">Zinc-finger</keyword>
<organism evidence="8 9">
    <name type="scientific">Knufia fluminis</name>
    <dbReference type="NCBI Taxonomy" id="191047"/>
    <lineage>
        <taxon>Eukaryota</taxon>
        <taxon>Fungi</taxon>
        <taxon>Dikarya</taxon>
        <taxon>Ascomycota</taxon>
        <taxon>Pezizomycotina</taxon>
        <taxon>Eurotiomycetes</taxon>
        <taxon>Chaetothyriomycetidae</taxon>
        <taxon>Chaetothyriales</taxon>
        <taxon>Trichomeriaceae</taxon>
        <taxon>Knufia</taxon>
    </lineage>
</organism>
<dbReference type="PANTHER" id="PTHR12197:SF273">
    <property type="entry name" value="MYND-TYPE ZINC FINGER PROTEIN SAMB"/>
    <property type="match status" value="1"/>
</dbReference>
<dbReference type="AlphaFoldDB" id="A0AAN8I8V3"/>
<evidence type="ECO:0000313" key="9">
    <source>
        <dbReference type="Proteomes" id="UP001316803"/>
    </source>
</evidence>
<gene>
    <name evidence="8" type="ORF">OHC33_005364</name>
</gene>
<dbReference type="InterPro" id="IPR002893">
    <property type="entry name" value="Znf_MYND"/>
</dbReference>
<dbReference type="Pfam" id="PF01753">
    <property type="entry name" value="zf-MYND"/>
    <property type="match status" value="1"/>
</dbReference>
<evidence type="ECO:0000256" key="5">
    <source>
        <dbReference type="SAM" id="Coils"/>
    </source>
</evidence>
<dbReference type="InterPro" id="IPR046341">
    <property type="entry name" value="SET_dom_sf"/>
</dbReference>
<name>A0AAN8I8V3_9EURO</name>
<evidence type="ECO:0000259" key="7">
    <source>
        <dbReference type="PROSITE" id="PS50865"/>
    </source>
</evidence>
<feature type="domain" description="MYND-type" evidence="7">
    <location>
        <begin position="75"/>
        <end position="127"/>
    </location>
</feature>
<sequence>MDDIDSLLDSLIDRRKAAEVPPLDDKYAGTLEVKEILSKGQGVCTKQSISVNDPICSLSYPTMMAIDSENLPTTCYHCLVVTSSQLPLPGYGHASIELKTCNGCHSARFCGRTCQVKSWHAYHKYECKIFKKMQHNLPPAVLRAVLRTVLLKDRDMLSDEEWNRINAMASHEETLTARGRSNLTDMAEGIKMFAGSSMSVDKIQRLIFIMRANACELPTPVYGGIGVMLDPLVAKINHDCEPNLAIHRPQHTMTTGWMESEQLSEDERKTFVQLIPLRDIQAGEELLNCYVVPTVSVKARKAKLMEEYLFDCNCHKCQSDTKAIADLASEHPNLPTRFEQWTKDVQRHISRIKPKSSELQKATAAMNKSEQFLDYPVLYTSGDFPEMAMALVLEGLKAQAYGEALVNALRIYFLVNPQRFNSRHNPTNTYTIFLLLDIFDALLGTSTPPGTTNDKVVERIRHASTLGFSKSGLTCWRDRICADLRRRLEGTAAKDLLVLVEKREKQVEQLNSKKEDVSGEELRKAAEEEMRVALKLSDHKWKTVLQESGC</sequence>
<accession>A0AAN8I8V3</accession>
<dbReference type="PROSITE" id="PS50280">
    <property type="entry name" value="SET"/>
    <property type="match status" value="1"/>
</dbReference>
<feature type="coiled-coil region" evidence="5">
    <location>
        <begin position="493"/>
        <end position="520"/>
    </location>
</feature>
<protein>
    <recommendedName>
        <fullName evidence="10">Suppressor of anucleate metulae protein B</fullName>
    </recommendedName>
</protein>
<dbReference type="GO" id="GO:0008270">
    <property type="term" value="F:zinc ion binding"/>
    <property type="evidence" value="ECO:0007669"/>
    <property type="project" value="UniProtKB-KW"/>
</dbReference>
<evidence type="ECO:0000256" key="1">
    <source>
        <dbReference type="ARBA" id="ARBA00022723"/>
    </source>
</evidence>
<comment type="caution">
    <text evidence="8">The sequence shown here is derived from an EMBL/GenBank/DDBJ whole genome shotgun (WGS) entry which is preliminary data.</text>
</comment>
<dbReference type="Pfam" id="PF00856">
    <property type="entry name" value="SET"/>
    <property type="match status" value="1"/>
</dbReference>
<keyword evidence="9" id="KW-1185">Reference proteome</keyword>
<dbReference type="CDD" id="cd20071">
    <property type="entry name" value="SET_SMYD"/>
    <property type="match status" value="1"/>
</dbReference>
<evidence type="ECO:0000256" key="2">
    <source>
        <dbReference type="ARBA" id="ARBA00022771"/>
    </source>
</evidence>
<keyword evidence="3" id="KW-0862">Zinc</keyword>
<dbReference type="SUPFAM" id="SSF82199">
    <property type="entry name" value="SET domain"/>
    <property type="match status" value="1"/>
</dbReference>
<evidence type="ECO:0000256" key="3">
    <source>
        <dbReference type="ARBA" id="ARBA00022833"/>
    </source>
</evidence>
<evidence type="ECO:0008006" key="10">
    <source>
        <dbReference type="Google" id="ProtNLM"/>
    </source>
</evidence>
<proteinExistence type="predicted"/>
<evidence type="ECO:0000259" key="6">
    <source>
        <dbReference type="PROSITE" id="PS50280"/>
    </source>
</evidence>
<dbReference type="Gene3D" id="2.170.270.10">
    <property type="entry name" value="SET domain"/>
    <property type="match status" value="1"/>
</dbReference>
<dbReference type="InterPro" id="IPR001214">
    <property type="entry name" value="SET_dom"/>
</dbReference>
<dbReference type="PROSITE" id="PS50865">
    <property type="entry name" value="ZF_MYND_2"/>
    <property type="match status" value="1"/>
</dbReference>
<evidence type="ECO:0000256" key="4">
    <source>
        <dbReference type="PROSITE-ProRule" id="PRU00134"/>
    </source>
</evidence>
<dbReference type="GO" id="GO:0005634">
    <property type="term" value="C:nucleus"/>
    <property type="evidence" value="ECO:0007669"/>
    <property type="project" value="TreeGrafter"/>
</dbReference>